<accession>A0ABX4EF07</accession>
<dbReference type="InterPro" id="IPR005835">
    <property type="entry name" value="NTP_transferase_dom"/>
</dbReference>
<dbReference type="SUPFAM" id="SSF53448">
    <property type="entry name" value="Nucleotide-diphospho-sugar transferases"/>
    <property type="match status" value="1"/>
</dbReference>
<dbReference type="Pfam" id="PF00483">
    <property type="entry name" value="NTP_transferase"/>
    <property type="match status" value="1"/>
</dbReference>
<dbReference type="Gene3D" id="3.90.550.10">
    <property type="entry name" value="Spore Coat Polysaccharide Biosynthesis Protein SpsA, Chain A"/>
    <property type="match status" value="1"/>
</dbReference>
<evidence type="ECO:0000313" key="5">
    <source>
        <dbReference type="Proteomes" id="UP000216189"/>
    </source>
</evidence>
<sequence length="244" mass="27728">MKAVILAAGTASRLRPLTEHTPKCLLQIGERCLLQRSMDALIQNGIDQFVIVTGYLHEMIENFVAQQYGNSISVKYIHNEVYSSTNNIYSLWLARPEAENQDFLLLDSDLLYDANIVKEVLACDADNVLTLIKHELGEEEMKVVIDEKGVIREISKTCNVADAAGESLGIEKIGKAYSTALYHELEVMMNQEHLENKFYELAFERLIPQGHSYRVIDVTRYFSCELDTVEDFNNAKDKIPAELY</sequence>
<evidence type="ECO:0000313" key="4">
    <source>
        <dbReference type="EMBL" id="OYP53690.1"/>
    </source>
</evidence>
<keyword evidence="5" id="KW-1185">Reference proteome</keyword>
<keyword evidence="1 4" id="KW-0808">Transferase</keyword>
<dbReference type="Proteomes" id="UP000216189">
    <property type="component" value="Unassembled WGS sequence"/>
</dbReference>
<dbReference type="GO" id="GO:0016740">
    <property type="term" value="F:transferase activity"/>
    <property type="evidence" value="ECO:0007669"/>
    <property type="project" value="UniProtKB-KW"/>
</dbReference>
<dbReference type="CDD" id="cd02523">
    <property type="entry name" value="PC_cytidylyltransferase"/>
    <property type="match status" value="1"/>
</dbReference>
<gene>
    <name evidence="4" type="ORF">CIK91_11515</name>
</gene>
<evidence type="ECO:0000256" key="2">
    <source>
        <dbReference type="ARBA" id="ARBA00022695"/>
    </source>
</evidence>
<dbReference type="InterPro" id="IPR050065">
    <property type="entry name" value="GlmU-like"/>
</dbReference>
<comment type="caution">
    <text evidence="4">The sequence shown here is derived from an EMBL/GenBank/DDBJ whole genome shotgun (WGS) entry which is preliminary data.</text>
</comment>
<proteinExistence type="predicted"/>
<organism evidence="4 5">
    <name type="scientific">Segatella bryantii</name>
    <name type="common">Prevotella bryantii</name>
    <dbReference type="NCBI Taxonomy" id="77095"/>
    <lineage>
        <taxon>Bacteria</taxon>
        <taxon>Pseudomonadati</taxon>
        <taxon>Bacteroidota</taxon>
        <taxon>Bacteroidia</taxon>
        <taxon>Bacteroidales</taxon>
        <taxon>Prevotellaceae</taxon>
        <taxon>Segatella</taxon>
    </lineage>
</organism>
<name>A0ABX4EF07_SEGBR</name>
<dbReference type="EMBL" id="NPJF01000058">
    <property type="protein sequence ID" value="OYP53690.1"/>
    <property type="molecule type" value="Genomic_DNA"/>
</dbReference>
<dbReference type="InterPro" id="IPR029044">
    <property type="entry name" value="Nucleotide-diphossugar_trans"/>
</dbReference>
<feature type="domain" description="Nucleotidyl transferase" evidence="3">
    <location>
        <begin position="2"/>
        <end position="118"/>
    </location>
</feature>
<keyword evidence="2" id="KW-0548">Nucleotidyltransferase</keyword>
<dbReference type="RefSeq" id="WP_074549224.1">
    <property type="nucleotide sequence ID" value="NZ_CP091801.1"/>
</dbReference>
<dbReference type="PANTHER" id="PTHR43584:SF5">
    <property type="entry name" value="PROTEIN LICC"/>
    <property type="match status" value="1"/>
</dbReference>
<evidence type="ECO:0000259" key="3">
    <source>
        <dbReference type="Pfam" id="PF00483"/>
    </source>
</evidence>
<evidence type="ECO:0000256" key="1">
    <source>
        <dbReference type="ARBA" id="ARBA00022679"/>
    </source>
</evidence>
<reference evidence="4 5" key="1">
    <citation type="submission" date="2017-08" db="EMBL/GenBank/DDBJ databases">
        <title>Comparative genomics of non-oral Prevotella species.</title>
        <authorList>
            <person name="Accetto T."/>
            <person name="Nograsek B."/>
            <person name="Avgustin G."/>
        </authorList>
    </citation>
    <scope>NUCLEOTIDE SEQUENCE [LARGE SCALE GENOMIC DNA]</scope>
    <source>
        <strain evidence="4 5">TC1-1</strain>
    </source>
</reference>
<protein>
    <submittedName>
        <fullName evidence="4">Nucleotidyl transferase</fullName>
    </submittedName>
</protein>
<dbReference type="PANTHER" id="PTHR43584">
    <property type="entry name" value="NUCLEOTIDYL TRANSFERASE"/>
    <property type="match status" value="1"/>
</dbReference>